<dbReference type="InterPro" id="IPR044607">
    <property type="entry name" value="RKD-like"/>
</dbReference>
<evidence type="ECO:0000256" key="1">
    <source>
        <dbReference type="ARBA" id="ARBA00004049"/>
    </source>
</evidence>
<keyword evidence="4" id="KW-0238">DNA-binding</keyword>
<evidence type="ECO:0000313" key="9">
    <source>
        <dbReference type="Proteomes" id="UP001190926"/>
    </source>
</evidence>
<evidence type="ECO:0000256" key="4">
    <source>
        <dbReference type="ARBA" id="ARBA00023125"/>
    </source>
</evidence>
<feature type="domain" description="RWP-RK" evidence="7">
    <location>
        <begin position="137"/>
        <end position="223"/>
    </location>
</feature>
<evidence type="ECO:0000259" key="7">
    <source>
        <dbReference type="PROSITE" id="PS51519"/>
    </source>
</evidence>
<evidence type="ECO:0000256" key="2">
    <source>
        <dbReference type="ARBA" id="ARBA00023015"/>
    </source>
</evidence>
<evidence type="ECO:0000256" key="3">
    <source>
        <dbReference type="ARBA" id="ARBA00023054"/>
    </source>
</evidence>
<dbReference type="GO" id="GO:0003700">
    <property type="term" value="F:DNA-binding transcription factor activity"/>
    <property type="evidence" value="ECO:0007669"/>
    <property type="project" value="InterPro"/>
</dbReference>
<keyword evidence="5" id="KW-0804">Transcription</keyword>
<keyword evidence="2" id="KW-0805">Transcription regulation</keyword>
<dbReference type="InterPro" id="IPR003035">
    <property type="entry name" value="RWP-RK_dom"/>
</dbReference>
<dbReference type="AlphaFoldDB" id="A0AAD4PD83"/>
<keyword evidence="9" id="KW-1185">Reference proteome</keyword>
<dbReference type="PROSITE" id="PS51519">
    <property type="entry name" value="RWP_RK"/>
    <property type="match status" value="1"/>
</dbReference>
<protein>
    <submittedName>
        <fullName evidence="8">RWP-RK domain-containing protein</fullName>
    </submittedName>
</protein>
<evidence type="ECO:0000256" key="6">
    <source>
        <dbReference type="ARBA" id="ARBA00023242"/>
    </source>
</evidence>
<accession>A0AAD4PD83</accession>
<dbReference type="PANTHER" id="PTHR46373:SF2">
    <property type="entry name" value="RWP-RK DOMAIN-CONTAINING PROTEIN"/>
    <property type="match status" value="1"/>
</dbReference>
<gene>
    <name evidence="8" type="ORF">C2S53_020935</name>
</gene>
<reference evidence="8 9" key="1">
    <citation type="journal article" date="2021" name="Nat. Commun.">
        <title>Incipient diploidization of the medicinal plant Perilla within 10,000 years.</title>
        <authorList>
            <person name="Zhang Y."/>
            <person name="Shen Q."/>
            <person name="Leng L."/>
            <person name="Zhang D."/>
            <person name="Chen S."/>
            <person name="Shi Y."/>
            <person name="Ning Z."/>
            <person name="Chen S."/>
        </authorList>
    </citation>
    <scope>NUCLEOTIDE SEQUENCE [LARGE SCALE GENOMIC DNA]</scope>
    <source>
        <strain evidence="9">cv. PC099</strain>
    </source>
</reference>
<dbReference type="Pfam" id="PF02042">
    <property type="entry name" value="RWP-RK"/>
    <property type="match status" value="1"/>
</dbReference>
<organism evidence="8 9">
    <name type="scientific">Perilla frutescens var. hirtella</name>
    <name type="common">Perilla citriodora</name>
    <name type="synonym">Perilla setoyensis</name>
    <dbReference type="NCBI Taxonomy" id="608512"/>
    <lineage>
        <taxon>Eukaryota</taxon>
        <taxon>Viridiplantae</taxon>
        <taxon>Streptophyta</taxon>
        <taxon>Embryophyta</taxon>
        <taxon>Tracheophyta</taxon>
        <taxon>Spermatophyta</taxon>
        <taxon>Magnoliopsida</taxon>
        <taxon>eudicotyledons</taxon>
        <taxon>Gunneridae</taxon>
        <taxon>Pentapetalae</taxon>
        <taxon>asterids</taxon>
        <taxon>lamiids</taxon>
        <taxon>Lamiales</taxon>
        <taxon>Lamiaceae</taxon>
        <taxon>Nepetoideae</taxon>
        <taxon>Elsholtzieae</taxon>
        <taxon>Perilla</taxon>
    </lineage>
</organism>
<evidence type="ECO:0000313" key="8">
    <source>
        <dbReference type="EMBL" id="KAH6835001.1"/>
    </source>
</evidence>
<proteinExistence type="predicted"/>
<dbReference type="PANTHER" id="PTHR46373">
    <property type="entry name" value="PROTEIN RKD4"/>
    <property type="match status" value="1"/>
</dbReference>
<sequence length="321" mass="36649">MGWSNYNQPFPKEEYDDVFSFPFHLPPLDLSGILGLTGCEFGIQETAVGAGVPFSSDMCLNDPFYPHPFLPQNQTLVPDIFFCDSGLDELGRGSQILSEPQPQLQLQQQQQVLLLDFKNNEGMMNDHEKSPGEEELIKKGVKRSCEDDNIKNSKKLTRKMISQYFYMPITQAARELNVGLTLLKKRCRELGIRRWPHRKLMSLQTLIKNEFGKEEGEGKLQEALEILEQEKKLLEEIPDMQLEDKTKRLRQSFFKANYKKRKLMGMIDSSSSSKTAASTSRSDVALSDENAANFSGSMEVDDVDEDEEFKYFFSDCFSSTS</sequence>
<comment type="function">
    <text evidence="1">Putative transcription factor.</text>
</comment>
<evidence type="ECO:0000256" key="5">
    <source>
        <dbReference type="ARBA" id="ARBA00023163"/>
    </source>
</evidence>
<dbReference type="EMBL" id="SDAM02000042">
    <property type="protein sequence ID" value="KAH6835001.1"/>
    <property type="molecule type" value="Genomic_DNA"/>
</dbReference>
<dbReference type="GO" id="GO:0003677">
    <property type="term" value="F:DNA binding"/>
    <property type="evidence" value="ECO:0007669"/>
    <property type="project" value="UniProtKB-KW"/>
</dbReference>
<name>A0AAD4PD83_PERFH</name>
<comment type="caution">
    <text evidence="8">The sequence shown here is derived from an EMBL/GenBank/DDBJ whole genome shotgun (WGS) entry which is preliminary data.</text>
</comment>
<keyword evidence="3" id="KW-0175">Coiled coil</keyword>
<keyword evidence="6" id="KW-0539">Nucleus</keyword>
<dbReference type="Proteomes" id="UP001190926">
    <property type="component" value="Unassembled WGS sequence"/>
</dbReference>